<proteinExistence type="predicted"/>
<dbReference type="Proteomes" id="UP000051096">
    <property type="component" value="Unassembled WGS sequence"/>
</dbReference>
<evidence type="ECO:0000313" key="1">
    <source>
        <dbReference type="EMBL" id="KPK71713.1"/>
    </source>
</evidence>
<protein>
    <submittedName>
        <fullName evidence="1">Uncharacterized protein</fullName>
    </submittedName>
</protein>
<name>A0A0S8GGC4_UNCW3</name>
<accession>A0A0S8GGC4</accession>
<sequence length="62" mass="6800">MQRAAHFLFIILLVATCKRPEVSERGQFTIIGTCELPGYAQDLDVAVDYVYVANGQAGLQVV</sequence>
<reference evidence="1 2" key="1">
    <citation type="journal article" date="2015" name="Microbiome">
        <title>Genomic resolution of linkages in carbon, nitrogen, and sulfur cycling among widespread estuary sediment bacteria.</title>
        <authorList>
            <person name="Baker B.J."/>
            <person name="Lazar C.S."/>
            <person name="Teske A.P."/>
            <person name="Dick G.J."/>
        </authorList>
    </citation>
    <scope>NUCLEOTIDE SEQUENCE [LARGE SCALE GENOMIC DNA]</scope>
    <source>
        <strain evidence="1">SM23_60</strain>
    </source>
</reference>
<dbReference type="EMBL" id="LJUO01000057">
    <property type="protein sequence ID" value="KPK71713.1"/>
    <property type="molecule type" value="Genomic_DNA"/>
</dbReference>
<dbReference type="AlphaFoldDB" id="A0A0S8GGC4"/>
<comment type="caution">
    <text evidence="1">The sequence shown here is derived from an EMBL/GenBank/DDBJ whole genome shotgun (WGS) entry which is preliminary data.</text>
</comment>
<evidence type="ECO:0000313" key="2">
    <source>
        <dbReference type="Proteomes" id="UP000051096"/>
    </source>
</evidence>
<organism evidence="1 2">
    <name type="scientific">candidate division WOR_3 bacterium SM23_60</name>
    <dbReference type="NCBI Taxonomy" id="1703780"/>
    <lineage>
        <taxon>Bacteria</taxon>
        <taxon>Bacteria division WOR-3</taxon>
    </lineage>
</organism>
<gene>
    <name evidence="1" type="ORF">AMJ87_06935</name>
</gene>
<feature type="non-terminal residue" evidence="1">
    <location>
        <position position="62"/>
    </location>
</feature>